<name>A0ABR3W318_9PEZI</name>
<dbReference type="EMBL" id="JAZHXJ010000764">
    <property type="protein sequence ID" value="KAL1852026.1"/>
    <property type="molecule type" value="Genomic_DNA"/>
</dbReference>
<evidence type="ECO:0000256" key="1">
    <source>
        <dbReference type="ARBA" id="ARBA00022723"/>
    </source>
</evidence>
<dbReference type="PANTHER" id="PTHR11474">
    <property type="entry name" value="TYROSINASE FAMILY MEMBER"/>
    <property type="match status" value="1"/>
</dbReference>
<dbReference type="PRINTS" id="PR00092">
    <property type="entry name" value="TYROSINASE"/>
</dbReference>
<evidence type="ECO:0000259" key="4">
    <source>
        <dbReference type="PROSITE" id="PS00498"/>
    </source>
</evidence>
<dbReference type="Pfam" id="PF00264">
    <property type="entry name" value="Tyrosinase"/>
    <property type="match status" value="1"/>
</dbReference>
<keyword evidence="1" id="KW-0479">Metal-binding</keyword>
<feature type="domain" description="Tyrosinase copper-binding" evidence="4">
    <location>
        <begin position="245"/>
        <end position="256"/>
    </location>
</feature>
<reference evidence="5 6" key="1">
    <citation type="journal article" date="2024" name="Commun. Biol.">
        <title>Comparative genomic analysis of thermophilic fungi reveals convergent evolutionary adaptations and gene losses.</title>
        <authorList>
            <person name="Steindorff A.S."/>
            <person name="Aguilar-Pontes M.V."/>
            <person name="Robinson A.J."/>
            <person name="Andreopoulos B."/>
            <person name="LaButti K."/>
            <person name="Kuo A."/>
            <person name="Mondo S."/>
            <person name="Riley R."/>
            <person name="Otillar R."/>
            <person name="Haridas S."/>
            <person name="Lipzen A."/>
            <person name="Grimwood J."/>
            <person name="Schmutz J."/>
            <person name="Clum A."/>
            <person name="Reid I.D."/>
            <person name="Moisan M.C."/>
            <person name="Butler G."/>
            <person name="Nguyen T.T.M."/>
            <person name="Dewar K."/>
            <person name="Conant G."/>
            <person name="Drula E."/>
            <person name="Henrissat B."/>
            <person name="Hansel C."/>
            <person name="Singer S."/>
            <person name="Hutchinson M.I."/>
            <person name="de Vries R.P."/>
            <person name="Natvig D.O."/>
            <person name="Powell A.J."/>
            <person name="Tsang A."/>
            <person name="Grigoriev I.V."/>
        </authorList>
    </citation>
    <scope>NUCLEOTIDE SEQUENCE [LARGE SCALE GENOMIC DNA]</scope>
    <source>
        <strain evidence="5 6">ATCC 24622</strain>
    </source>
</reference>
<protein>
    <recommendedName>
        <fullName evidence="4">Tyrosinase copper-binding domain-containing protein</fullName>
    </recommendedName>
</protein>
<gene>
    <name evidence="5" type="ORF">VTK73DRAFT_9321</name>
</gene>
<organism evidence="5 6">
    <name type="scientific">Phialemonium thermophilum</name>
    <dbReference type="NCBI Taxonomy" id="223376"/>
    <lineage>
        <taxon>Eukaryota</taxon>
        <taxon>Fungi</taxon>
        <taxon>Dikarya</taxon>
        <taxon>Ascomycota</taxon>
        <taxon>Pezizomycotina</taxon>
        <taxon>Sordariomycetes</taxon>
        <taxon>Sordariomycetidae</taxon>
        <taxon>Cephalothecales</taxon>
        <taxon>Cephalothecaceae</taxon>
        <taxon>Phialemonium</taxon>
    </lineage>
</organism>
<dbReference type="InterPro" id="IPR050316">
    <property type="entry name" value="Tyrosinase/Hemocyanin"/>
</dbReference>
<evidence type="ECO:0000256" key="3">
    <source>
        <dbReference type="SAM" id="SignalP"/>
    </source>
</evidence>
<keyword evidence="6" id="KW-1185">Reference proteome</keyword>
<feature type="chain" id="PRO_5045596095" description="Tyrosinase copper-binding domain-containing protein" evidence="3">
    <location>
        <begin position="24"/>
        <end position="344"/>
    </location>
</feature>
<proteinExistence type="predicted"/>
<accession>A0ABR3W318</accession>
<keyword evidence="2" id="KW-0186">Copper</keyword>
<sequence>MRSLATYPFVFVLLAMLSVVAYAVPKSSEKDESICVSPKKRRSWHTLSDDDKRAYLDAEVCLMSKPSVLGLRASRTRFDDFQSVHVLQAEIVHFVGQFLPFHRLFVWAHELALETACGYTAGQPSSSYWDQQLDTGAYSRSVLFVPPDPALGFGGDGANGTLCIQGGPFADYTNPLGPGYAISDHCIQRRILDAATRTAAPAVVARCLNTTSFVSFWPCIEGGPHTAGHAGVGAEMVNPISSPGDPVFFLHHAWLDKLWADWQAQDPAARLADVGGNNREIPIPGSAAGLLGSQRPADVPEPQIVGDPANVTTLDHVLQMHGVVENRTIAQVMDIRGFLCYDYD</sequence>
<dbReference type="SUPFAM" id="SSF48056">
    <property type="entry name" value="Di-copper centre-containing domain"/>
    <property type="match status" value="1"/>
</dbReference>
<evidence type="ECO:0000313" key="6">
    <source>
        <dbReference type="Proteomes" id="UP001586593"/>
    </source>
</evidence>
<evidence type="ECO:0000256" key="2">
    <source>
        <dbReference type="ARBA" id="ARBA00023008"/>
    </source>
</evidence>
<comment type="caution">
    <text evidence="5">The sequence shown here is derived from an EMBL/GenBank/DDBJ whole genome shotgun (WGS) entry which is preliminary data.</text>
</comment>
<dbReference type="Proteomes" id="UP001586593">
    <property type="component" value="Unassembled WGS sequence"/>
</dbReference>
<evidence type="ECO:0000313" key="5">
    <source>
        <dbReference type="EMBL" id="KAL1852026.1"/>
    </source>
</evidence>
<dbReference type="InterPro" id="IPR008922">
    <property type="entry name" value="Di-copper_centre_dom_sf"/>
</dbReference>
<dbReference type="InterPro" id="IPR002227">
    <property type="entry name" value="Tyrosinase_Cu-bd"/>
</dbReference>
<feature type="signal peptide" evidence="3">
    <location>
        <begin position="1"/>
        <end position="23"/>
    </location>
</feature>
<dbReference type="PROSITE" id="PS00498">
    <property type="entry name" value="TYROSINASE_2"/>
    <property type="match status" value="1"/>
</dbReference>
<dbReference type="Gene3D" id="1.10.1280.10">
    <property type="entry name" value="Di-copper center containing domain from catechol oxidase"/>
    <property type="match status" value="1"/>
</dbReference>
<keyword evidence="3" id="KW-0732">Signal</keyword>
<dbReference type="PANTHER" id="PTHR11474:SF126">
    <property type="entry name" value="TYROSINASE-LIKE PROTEIN TYR-1-RELATED"/>
    <property type="match status" value="1"/>
</dbReference>